<dbReference type="AlphaFoldDB" id="A0A6N3HTB6"/>
<dbReference type="RefSeq" id="WP_154915673.1">
    <property type="nucleotide sequence ID" value="NZ_CACRTM010000041.1"/>
</dbReference>
<accession>A0A6N3HTB6</accession>
<gene>
    <name evidence="1" type="ORF">KOLFYP65_01474</name>
</gene>
<evidence type="ECO:0000313" key="1">
    <source>
        <dbReference type="EMBL" id="VYU78899.1"/>
    </source>
</evidence>
<reference evidence="1" key="1">
    <citation type="submission" date="2019-11" db="EMBL/GenBank/DDBJ databases">
        <authorList>
            <person name="Feng L."/>
        </authorList>
    </citation>
    <scope>NUCLEOTIDE SEQUENCE</scope>
    <source>
        <strain evidence="1">KOxytocaLFYP65</strain>
    </source>
</reference>
<dbReference type="EMBL" id="CACRTM010000041">
    <property type="protein sequence ID" value="VYU78899.1"/>
    <property type="molecule type" value="Genomic_DNA"/>
</dbReference>
<proteinExistence type="predicted"/>
<name>A0A6N3HTB6_KLEOX</name>
<sequence length="63" mass="7197">MSKYTAKEVALAFMQANGTGMKVEQFLVELLKKEAEFEELLSKDDLEGFLKDKRARNLKKLSS</sequence>
<organism evidence="1">
    <name type="scientific">Klebsiella oxytoca</name>
    <dbReference type="NCBI Taxonomy" id="571"/>
    <lineage>
        <taxon>Bacteria</taxon>
        <taxon>Pseudomonadati</taxon>
        <taxon>Pseudomonadota</taxon>
        <taxon>Gammaproteobacteria</taxon>
        <taxon>Enterobacterales</taxon>
        <taxon>Enterobacteriaceae</taxon>
        <taxon>Klebsiella/Raoultella group</taxon>
        <taxon>Klebsiella</taxon>
    </lineage>
</organism>
<protein>
    <submittedName>
        <fullName evidence="1">Uncharacterized protein</fullName>
    </submittedName>
</protein>